<dbReference type="STRING" id="679197.HMPREF9336_01117"/>
<dbReference type="Gene3D" id="3.40.50.1820">
    <property type="entry name" value="alpha/beta hydrolase"/>
    <property type="match status" value="2"/>
</dbReference>
<organism evidence="1 2">
    <name type="scientific">Segniliparus rugosus (strain ATCC BAA-974 / DSM 45345 / CCUG 50838 / CIP 108380 / JCM 13579 / CDC 945)</name>
    <dbReference type="NCBI Taxonomy" id="679197"/>
    <lineage>
        <taxon>Bacteria</taxon>
        <taxon>Bacillati</taxon>
        <taxon>Actinomycetota</taxon>
        <taxon>Actinomycetes</taxon>
        <taxon>Mycobacteriales</taxon>
        <taxon>Segniliparaceae</taxon>
        <taxon>Segniliparus</taxon>
    </lineage>
</organism>
<evidence type="ECO:0008006" key="3">
    <source>
        <dbReference type="Google" id="ProtNLM"/>
    </source>
</evidence>
<dbReference type="RefSeq" id="WP_007468646.1">
    <property type="nucleotide sequence ID" value="NZ_KI391954.1"/>
</dbReference>
<dbReference type="InterPro" id="IPR029058">
    <property type="entry name" value="AB_hydrolase_fold"/>
</dbReference>
<dbReference type="OrthoDB" id="249225at2"/>
<proteinExistence type="predicted"/>
<dbReference type="EMBL" id="ACZI02000003">
    <property type="protein sequence ID" value="EFV14036.1"/>
    <property type="molecule type" value="Genomic_DNA"/>
</dbReference>
<dbReference type="eggNOG" id="COG1073">
    <property type="taxonomic scope" value="Bacteria"/>
</dbReference>
<dbReference type="SUPFAM" id="SSF53474">
    <property type="entry name" value="alpha/beta-Hydrolases"/>
    <property type="match status" value="2"/>
</dbReference>
<dbReference type="HOGENOM" id="CLU_029181_0_0_11"/>
<comment type="caution">
    <text evidence="1">The sequence shown here is derived from an EMBL/GenBank/DDBJ whole genome shotgun (WGS) entry which is preliminary data.</text>
</comment>
<dbReference type="Proteomes" id="UP000004816">
    <property type="component" value="Unassembled WGS sequence"/>
</dbReference>
<keyword evidence="2" id="KW-1185">Reference proteome</keyword>
<accession>E5XNP6</accession>
<dbReference type="AlphaFoldDB" id="E5XNP6"/>
<protein>
    <recommendedName>
        <fullName evidence="3">Serine aminopeptidase S33 domain-containing protein</fullName>
    </recommendedName>
</protein>
<evidence type="ECO:0000313" key="2">
    <source>
        <dbReference type="Proteomes" id="UP000004816"/>
    </source>
</evidence>
<sequence length="571" mass="60527">MTKEATRELHTYLGPEEAPLFGAIHLPASGEARGTALVCPPLGKEHFDTVRGLRLLADELASVGIVALRVDYYGTGDSAHEAERDDIIALWDTSVRLGLAHLRALLPLPPAIVALRAGALLVANALASGDAGEVGPVVLWDPVATGRSYLREQRALFAMAADSRATPPEAVPLLGMTLSAEGAAALSGLRIHPAAAGSAARWLIARRPESTGSALDAFARSARPDELVSTGMPEFVQAPGLLVRIPGAAIADIRNWLDRVLPDKAVPVSPTIRDSASFAGPGGEQIVERIERLGEHGLFAIRTFARSPSVDRTALFFATANDTHHGPNRAWVSLSRAVAEMGAQALRFDRRGAGETSRPLAHERTAVYGPSSIEDAFAAARGAGGPDGVITAGVCSGAWHGAAAGRADLAEAVVLVNVTEWSWRHKRALAKADADSSGVLRSDPAFQKSLRGRLKAALRRWLPYPGWLLLGKLGVTQVPEVLLRALADAGVEITAILAPHDADWFDSQRGPEGLRRMRAAPRLLRTGIGDHAAYHPAVRDAVRAVILEWCARNEARCADHAPPPCTEAAND</sequence>
<reference evidence="1 2" key="1">
    <citation type="journal article" date="2011" name="Stand. Genomic Sci.">
        <title>High quality draft genome sequence of Segniliparus rugosus CDC 945(T)= (ATCC BAA-974(T)).</title>
        <authorList>
            <person name="Earl A.M."/>
            <person name="Desjardins C.A."/>
            <person name="Fitzgerald M.G."/>
            <person name="Arachchi H.M."/>
            <person name="Zeng Q."/>
            <person name="Mehta T."/>
            <person name="Griggs A."/>
            <person name="Birren B.W."/>
            <person name="Toney N.C."/>
            <person name="Carr J."/>
            <person name="Posey J."/>
            <person name="Butler W.R."/>
        </authorList>
    </citation>
    <scope>NUCLEOTIDE SEQUENCE [LARGE SCALE GENOMIC DNA]</scope>
    <source>
        <strain evidence="2">ATCC BAA-974 / DSM 45345 / CCUG 50838 / CIP 108380 / JCM 13579 / CDC 945</strain>
    </source>
</reference>
<gene>
    <name evidence="1" type="ORF">HMPREF9336_01117</name>
</gene>
<evidence type="ECO:0000313" key="1">
    <source>
        <dbReference type="EMBL" id="EFV14036.1"/>
    </source>
</evidence>
<name>E5XNP6_SEGRC</name>